<keyword evidence="6 10" id="KW-0418">Kinase</keyword>
<keyword evidence="7 10" id="KW-0067">ATP-binding</keyword>
<dbReference type="EC" id="2.7.11.-" evidence="10"/>
<keyword evidence="8" id="KW-0809">Transit peptide</keyword>
<protein>
    <recommendedName>
        <fullName evidence="10">Protein-serine/threonine kinase</fullName>
        <ecNumber evidence="10">2.7.11.-</ecNumber>
    </recommendedName>
</protein>
<dbReference type="SMART" id="SM00387">
    <property type="entry name" value="HATPase_c"/>
    <property type="match status" value="1"/>
</dbReference>
<dbReference type="PANTHER" id="PTHR11947">
    <property type="entry name" value="PYRUVATE DEHYDROGENASE KINASE"/>
    <property type="match status" value="1"/>
</dbReference>
<dbReference type="GO" id="GO:0005524">
    <property type="term" value="F:ATP binding"/>
    <property type="evidence" value="ECO:0007669"/>
    <property type="project" value="UniProtKB-UniRule"/>
</dbReference>
<dbReference type="AlphaFoldDB" id="A0AAW1QBP3"/>
<evidence type="ECO:0000256" key="7">
    <source>
        <dbReference type="ARBA" id="ARBA00022840"/>
    </source>
</evidence>
<dbReference type="InterPro" id="IPR005467">
    <property type="entry name" value="His_kinase_dom"/>
</dbReference>
<dbReference type="InterPro" id="IPR036890">
    <property type="entry name" value="HATPase_C_sf"/>
</dbReference>
<sequence length="409" mass="46046">MLQLRLRPSALSSVQQHIHAGKRFYDSTVEKFVAQPTEALSLQQMLEFGRAALYDNTKILESARIVQRELPKRLARRLMDLQFLPYIVVTNPHIKRVYDAYYHTFDTIIQQPLVQTHTENEHFTVLLKRLVDEHAPMLDALAAGLRECSRKPFVGQKLHLDNFLDNMLHSRISRRVIAEQHINLANRRPGFIGVICTDLNIREAIDFAVQRTKQACTETYGVTTEVLLSGDISATIPYIPTHLDYMLHELLKNAMRAVVERHHGHMSLHKLLPPVHVRICAAAQDITLRVSDQGGGIADESLDEVWRYGYTTIADEPSVGASGAANSWAEMAGTTTPAGGRYRMGGLGFGLPLSRLYARYFGGDLQLVSMPGYGADAYLNLKRLEGEWQEHHVEEQSESLLSDAVGHYP</sequence>
<dbReference type="Pfam" id="PF10436">
    <property type="entry name" value="BCDHK_Adom3"/>
    <property type="match status" value="1"/>
</dbReference>
<evidence type="ECO:0000259" key="11">
    <source>
        <dbReference type="PROSITE" id="PS50109"/>
    </source>
</evidence>
<keyword evidence="3" id="KW-0597">Phosphoprotein</keyword>
<dbReference type="CDD" id="cd16929">
    <property type="entry name" value="HATPase_PDK-like"/>
    <property type="match status" value="1"/>
</dbReference>
<accession>A0AAW1QBP3</accession>
<gene>
    <name evidence="12" type="ORF">WJX72_007548</name>
</gene>
<evidence type="ECO:0000256" key="4">
    <source>
        <dbReference type="ARBA" id="ARBA00022679"/>
    </source>
</evidence>
<evidence type="ECO:0000256" key="6">
    <source>
        <dbReference type="ARBA" id="ARBA00022777"/>
    </source>
</evidence>
<keyword evidence="4 10" id="KW-0808">Transferase</keyword>
<evidence type="ECO:0000256" key="1">
    <source>
        <dbReference type="ARBA" id="ARBA00004305"/>
    </source>
</evidence>
<dbReference type="SUPFAM" id="SSF69012">
    <property type="entry name" value="alpha-ketoacid dehydrogenase kinase, N-terminal domain"/>
    <property type="match status" value="1"/>
</dbReference>
<dbReference type="GO" id="GO:0005759">
    <property type="term" value="C:mitochondrial matrix"/>
    <property type="evidence" value="ECO:0007669"/>
    <property type="project" value="UniProtKB-SubCell"/>
</dbReference>
<dbReference type="InterPro" id="IPR018955">
    <property type="entry name" value="BCDHK/PDK_N"/>
</dbReference>
<dbReference type="EMBL" id="JALJOR010000004">
    <property type="protein sequence ID" value="KAK9818127.1"/>
    <property type="molecule type" value="Genomic_DNA"/>
</dbReference>
<organism evidence="12 13">
    <name type="scientific">[Myrmecia] bisecta</name>
    <dbReference type="NCBI Taxonomy" id="41462"/>
    <lineage>
        <taxon>Eukaryota</taxon>
        <taxon>Viridiplantae</taxon>
        <taxon>Chlorophyta</taxon>
        <taxon>core chlorophytes</taxon>
        <taxon>Trebouxiophyceae</taxon>
        <taxon>Trebouxiales</taxon>
        <taxon>Trebouxiaceae</taxon>
        <taxon>Myrmecia</taxon>
    </lineage>
</organism>
<proteinExistence type="inferred from homology"/>
<evidence type="ECO:0000256" key="3">
    <source>
        <dbReference type="ARBA" id="ARBA00022553"/>
    </source>
</evidence>
<reference evidence="12 13" key="1">
    <citation type="journal article" date="2024" name="Nat. Commun.">
        <title>Phylogenomics reveals the evolutionary origins of lichenization in chlorophyte algae.</title>
        <authorList>
            <person name="Puginier C."/>
            <person name="Libourel C."/>
            <person name="Otte J."/>
            <person name="Skaloud P."/>
            <person name="Haon M."/>
            <person name="Grisel S."/>
            <person name="Petersen M."/>
            <person name="Berrin J.G."/>
            <person name="Delaux P.M."/>
            <person name="Dal Grande F."/>
            <person name="Keller J."/>
        </authorList>
    </citation>
    <scope>NUCLEOTIDE SEQUENCE [LARGE SCALE GENOMIC DNA]</scope>
    <source>
        <strain evidence="12 13">SAG 2043</strain>
    </source>
</reference>
<evidence type="ECO:0000313" key="13">
    <source>
        <dbReference type="Proteomes" id="UP001489004"/>
    </source>
</evidence>
<dbReference type="InterPro" id="IPR036784">
    <property type="entry name" value="AK/P_DHK_N_sf"/>
</dbReference>
<dbReference type="Gene3D" id="3.30.565.10">
    <property type="entry name" value="Histidine kinase-like ATPase, C-terminal domain"/>
    <property type="match status" value="1"/>
</dbReference>
<dbReference type="GO" id="GO:0010906">
    <property type="term" value="P:regulation of glucose metabolic process"/>
    <property type="evidence" value="ECO:0007669"/>
    <property type="project" value="TreeGrafter"/>
</dbReference>
<keyword evidence="5 10" id="KW-0547">Nucleotide-binding</keyword>
<evidence type="ECO:0000256" key="8">
    <source>
        <dbReference type="ARBA" id="ARBA00022946"/>
    </source>
</evidence>
<dbReference type="PRINTS" id="PR00344">
    <property type="entry name" value="BCTRLSENSOR"/>
</dbReference>
<dbReference type="InterPro" id="IPR004358">
    <property type="entry name" value="Sig_transdc_His_kin-like_C"/>
</dbReference>
<dbReference type="SUPFAM" id="SSF55874">
    <property type="entry name" value="ATPase domain of HSP90 chaperone/DNA topoisomerase II/histidine kinase"/>
    <property type="match status" value="1"/>
</dbReference>
<dbReference type="InterPro" id="IPR039028">
    <property type="entry name" value="BCKD/PDK"/>
</dbReference>
<keyword evidence="13" id="KW-1185">Reference proteome</keyword>
<evidence type="ECO:0000313" key="12">
    <source>
        <dbReference type="EMBL" id="KAK9818127.1"/>
    </source>
</evidence>
<keyword evidence="9 10" id="KW-0496">Mitochondrion</keyword>
<dbReference type="Gene3D" id="1.20.140.20">
    <property type="entry name" value="Alpha-ketoacid/pyruvate dehydrogenase kinase, N-terminal domain"/>
    <property type="match status" value="1"/>
</dbReference>
<dbReference type="PROSITE" id="PS50109">
    <property type="entry name" value="HIS_KIN"/>
    <property type="match status" value="1"/>
</dbReference>
<evidence type="ECO:0000256" key="2">
    <source>
        <dbReference type="ARBA" id="ARBA00006155"/>
    </source>
</evidence>
<comment type="similarity">
    <text evidence="2 10">Belongs to the PDK/BCKDK protein kinase family.</text>
</comment>
<dbReference type="Pfam" id="PF02518">
    <property type="entry name" value="HATPase_c"/>
    <property type="match status" value="1"/>
</dbReference>
<evidence type="ECO:0000256" key="5">
    <source>
        <dbReference type="ARBA" id="ARBA00022741"/>
    </source>
</evidence>
<comment type="subcellular location">
    <subcellularLocation>
        <location evidence="1 10">Mitochondrion matrix</location>
    </subcellularLocation>
</comment>
<name>A0AAW1QBP3_9CHLO</name>
<evidence type="ECO:0000256" key="9">
    <source>
        <dbReference type="ARBA" id="ARBA00023128"/>
    </source>
</evidence>
<dbReference type="GO" id="GO:0004740">
    <property type="term" value="F:pyruvate dehydrogenase (acetyl-transferring) kinase activity"/>
    <property type="evidence" value="ECO:0007669"/>
    <property type="project" value="TreeGrafter"/>
</dbReference>
<dbReference type="PANTHER" id="PTHR11947:SF20">
    <property type="entry name" value="[3-METHYL-2-OXOBUTANOATE DEHYDROGENASE [LIPOAMIDE]] KINASE, MITOCHONDRIAL"/>
    <property type="match status" value="1"/>
</dbReference>
<feature type="domain" description="Histidine kinase" evidence="11">
    <location>
        <begin position="240"/>
        <end position="385"/>
    </location>
</feature>
<dbReference type="Proteomes" id="UP001489004">
    <property type="component" value="Unassembled WGS sequence"/>
</dbReference>
<comment type="caution">
    <text evidence="12">The sequence shown here is derived from an EMBL/GenBank/DDBJ whole genome shotgun (WGS) entry which is preliminary data.</text>
</comment>
<evidence type="ECO:0000256" key="10">
    <source>
        <dbReference type="RuleBase" id="RU366032"/>
    </source>
</evidence>
<dbReference type="InterPro" id="IPR003594">
    <property type="entry name" value="HATPase_dom"/>
</dbReference>